<feature type="domain" description="Cadherin" evidence="7">
    <location>
        <begin position="674"/>
        <end position="768"/>
    </location>
</feature>
<dbReference type="Gene3D" id="2.60.40.60">
    <property type="entry name" value="Cadherins"/>
    <property type="match status" value="11"/>
</dbReference>
<dbReference type="PROSITE" id="PS50268">
    <property type="entry name" value="CADHERIN_2"/>
    <property type="match status" value="14"/>
</dbReference>
<feature type="domain" description="Cadherin" evidence="7">
    <location>
        <begin position="770"/>
        <end position="876"/>
    </location>
</feature>
<evidence type="ECO:0000256" key="3">
    <source>
        <dbReference type="ARBA" id="ARBA00022989"/>
    </source>
</evidence>
<keyword evidence="8" id="KW-0282">Flagellum</keyword>
<dbReference type="SMART" id="SM00112">
    <property type="entry name" value="CA"/>
    <property type="match status" value="12"/>
</dbReference>
<feature type="domain" description="Cadherin" evidence="7">
    <location>
        <begin position="363"/>
        <end position="460"/>
    </location>
</feature>
<feature type="domain" description="Cadherin" evidence="7">
    <location>
        <begin position="35"/>
        <end position="141"/>
    </location>
</feature>
<evidence type="ECO:0000256" key="5">
    <source>
        <dbReference type="SAM" id="MobiDB-lite"/>
    </source>
</evidence>
<dbReference type="GO" id="GO:0005886">
    <property type="term" value="C:plasma membrane"/>
    <property type="evidence" value="ECO:0007669"/>
    <property type="project" value="TreeGrafter"/>
</dbReference>
<keyword evidence="8" id="KW-0966">Cell projection</keyword>
<dbReference type="Pfam" id="PF00028">
    <property type="entry name" value="Cadherin"/>
    <property type="match status" value="4"/>
</dbReference>
<keyword evidence="2" id="KW-0812">Transmembrane</keyword>
<keyword evidence="6" id="KW-0732">Signal</keyword>
<feature type="domain" description="Cadherin" evidence="7">
    <location>
        <begin position="472"/>
        <end position="565"/>
    </location>
</feature>
<keyword evidence="4" id="KW-0325">Glycoprotein</keyword>
<accession>A0AAE4BSR1</accession>
<dbReference type="Proteomes" id="UP001185092">
    <property type="component" value="Unassembled WGS sequence"/>
</dbReference>
<feature type="domain" description="Cadherin" evidence="7">
    <location>
        <begin position="1303"/>
        <end position="1401"/>
    </location>
</feature>
<feature type="region of interest" description="Disordered" evidence="5">
    <location>
        <begin position="242"/>
        <end position="296"/>
    </location>
</feature>
<evidence type="ECO:0000256" key="2">
    <source>
        <dbReference type="ARBA" id="ARBA00022692"/>
    </source>
</evidence>
<dbReference type="InterPro" id="IPR050174">
    <property type="entry name" value="Protocadherin/Cadherin-CA"/>
</dbReference>
<protein>
    <submittedName>
        <fullName evidence="8">Flagellar hook-basal body complex protein FliE</fullName>
    </submittedName>
</protein>
<dbReference type="InterPro" id="IPR006644">
    <property type="entry name" value="Cadg"/>
</dbReference>
<feature type="domain" description="Cadherin" evidence="7">
    <location>
        <begin position="267"/>
        <end position="356"/>
    </location>
</feature>
<evidence type="ECO:0000313" key="8">
    <source>
        <dbReference type="EMBL" id="MDR6238692.1"/>
    </source>
</evidence>
<dbReference type="PRINTS" id="PR00205">
    <property type="entry name" value="CADHERIN"/>
</dbReference>
<dbReference type="SMART" id="SM00736">
    <property type="entry name" value="CADG"/>
    <property type="match status" value="4"/>
</dbReference>
<dbReference type="SUPFAM" id="SSF49313">
    <property type="entry name" value="Cadherin-like"/>
    <property type="match status" value="11"/>
</dbReference>
<keyword evidence="9" id="KW-1185">Reference proteome</keyword>
<name>A0AAE4BSR1_9BACT</name>
<dbReference type="InterPro" id="IPR002126">
    <property type="entry name" value="Cadherin-like_dom"/>
</dbReference>
<proteinExistence type="predicted"/>
<dbReference type="RefSeq" id="WP_309938198.1">
    <property type="nucleotide sequence ID" value="NZ_AP025305.1"/>
</dbReference>
<feature type="domain" description="Cadherin" evidence="7">
    <location>
        <begin position="1091"/>
        <end position="1190"/>
    </location>
</feature>
<evidence type="ECO:0000256" key="6">
    <source>
        <dbReference type="SAM" id="SignalP"/>
    </source>
</evidence>
<feature type="signal peptide" evidence="6">
    <location>
        <begin position="1"/>
        <end position="28"/>
    </location>
</feature>
<dbReference type="GO" id="GO:0005509">
    <property type="term" value="F:calcium ion binding"/>
    <property type="evidence" value="ECO:0007669"/>
    <property type="project" value="InterPro"/>
</dbReference>
<feature type="domain" description="Cadherin" evidence="7">
    <location>
        <begin position="883"/>
        <end position="978"/>
    </location>
</feature>
<feature type="chain" id="PRO_5042027518" evidence="6">
    <location>
        <begin position="29"/>
        <end position="1772"/>
    </location>
</feature>
<feature type="domain" description="Cadherin" evidence="7">
    <location>
        <begin position="574"/>
        <end position="664"/>
    </location>
</feature>
<gene>
    <name evidence="8" type="ORF">HNQ88_001729</name>
</gene>
<dbReference type="CDD" id="cd11304">
    <property type="entry name" value="Cadherin_repeat"/>
    <property type="match status" value="11"/>
</dbReference>
<feature type="domain" description="Cadherin" evidence="7">
    <location>
        <begin position="1197"/>
        <end position="1296"/>
    </location>
</feature>
<evidence type="ECO:0000256" key="1">
    <source>
        <dbReference type="ARBA" id="ARBA00004167"/>
    </source>
</evidence>
<keyword evidence="8" id="KW-0969">Cilium</keyword>
<dbReference type="GO" id="GO:0007156">
    <property type="term" value="P:homophilic cell adhesion via plasma membrane adhesion molecules"/>
    <property type="evidence" value="ECO:0007669"/>
    <property type="project" value="InterPro"/>
</dbReference>
<organism evidence="8 9">
    <name type="scientific">Aureibacter tunicatorum</name>
    <dbReference type="NCBI Taxonomy" id="866807"/>
    <lineage>
        <taxon>Bacteria</taxon>
        <taxon>Pseudomonadati</taxon>
        <taxon>Bacteroidota</taxon>
        <taxon>Cytophagia</taxon>
        <taxon>Cytophagales</taxon>
        <taxon>Persicobacteraceae</taxon>
        <taxon>Aureibacter</taxon>
    </lineage>
</organism>
<sequence length="1772" mass="191100">MNKFIYKTLWMVICLALANCLIPSSLLASQNNITSVNLLSTTIPENSDFSTQFNIKNSDAFYAGGYTITFVSGTGGEDNNSFEVNENFGTYNLASKSGVSFNFESGKTEYKVKVKVTDDNGGSVTESFVLNVTNMNDAPTKINYDQSITSVVENDATIRDKVVLFVTGFEDEDASGLPPVYSIQNDPNNQFKVVVDPIFGDIMVQFTGVPFDYEAGTPVTFTLRISEQNDADLYHDETITLQITNDPSDDGGGSNEAPTNITLSKNSVNENSAVNKDIGNLSTTDPDAGDTHTYSLTSNPNDLLKISGNKLQVKNNINFEVHSPLNIEITTTDQGGEKFSKSFEIRINDINEAPTNISLDNNSVNEDENTGFVIGSFTTTDEDSPEAHVYAFVTGTGSDDNASFSITDDKLKLNTTLDFETKTSYKIRIKSTDKGGAGLSLEKSFTINVNNVVENTSPTNINLSTVSGEPKENSPFNTTVGNFSVIDADAGDTHTLALVSGSGSTHNNLFKIEGKALKINGNIDFENNETLSIRVKATDAAGASFEKTFSLNVVDQNEEPTNIVFSKSANQPMENANTGTTVGTFSVSDPDNDDSHTLTLVSGAGSDHNNLFIIDGKTLKVNGNIDFETNPTLRIRVKATDQNNLAFQKSFTLDVTNVAESPTDISLDQQGSDLKENSPQGTQVGVFTITDPDNGESHTITLVSGTGDDHNNLFLIDGKNLKVNGNIDFETTPVAKIRVSVTDGTSTPLEKQITITIEDVVENSDPTDITLDKQGVELKENSPSNTLVGIFSATDVDNGDTHTFTLVSGAGDTNNNLFSIQNKNELKVNGAIDFETTQTVSIRVKVVDNNGGAFEKAISISVEDVTENTGGQAPTDITLSNQTVAENSGVGKIIGNLGATDADTAIDDLSFFMGTGAGDQDNSKFYIDGKKLRANVSFNFENENRFQKILLKVVDPEGNSFDKIFDIEILNVQEAPTEITLDNNTVNETESSGFAIGNLDVVDDDRNEPYTFNLTADTDNGNNEYDNALFLVDGAQLKLNGNLDFDSKPTLKIHIQTQGNNDGLTFSQILTINVEKAVNTAPTNIDLSNQTIIENALADQLVGTISSTDADAGDTHTYVLIAGSGDTDNNLFKIDGNELKVKASNTIDFEQKDMLSIRLKTTDNGGASFEKVFSISVEDVDENTNTAPTNIDLSNQTIVENAVADQLVGEITTTDADAGNTHTYLLIAGSGDTDNNLFKIDGNELKVKASNTIDFEQKDLLSIRLKTTDNNGASFEKVFSITVEDVDENSNNAPTDIALSNNSILENQAIGTIVGSLTASDPDNGQTHTFSLVAGQGDTDNVSFKIVGDKLQSDEIFDFEAIKNQYSIRIEVNDGAGGSFSKVFKINITDIIQEQNTEPSDILLSNNSISENEPSGTTIGTLSTVDPDPLQTHIFSLVNGDGSDDNSSVTIEDNILKSAASFDFESKNSLNIRIKVADNQGGSFEKALIIDIIDEELTISLSNTTVKENESTDILVGELSIGNGNTATFELVAGEGDTNNNLFIIDGGKLMTAAGLDYEDQNSLSIRIKATDSNGEVSEQSFNIEVIDIPTITSESITLDEISLSNNSQTGDISATIMVDDNQGNLDITFVNGEGDDDNDLFIIEDNKIILDENLIDYIDENATTLSIRIAVTNEAGETVEKTFEMPISKEIEWAKVFSPNGDGINDEFSITYPNSSEPVKVMIMNKRSQIFFETDDYRNASWNGGSAPSGIYYISVTNGDDEKIGSFTLAR</sequence>
<dbReference type="InterPro" id="IPR015919">
    <property type="entry name" value="Cadherin-like_sf"/>
</dbReference>
<comment type="subcellular location">
    <subcellularLocation>
        <location evidence="1">Membrane</location>
        <topology evidence="1">Single-pass membrane protein</topology>
    </subcellularLocation>
</comment>
<dbReference type="PANTHER" id="PTHR24028:SF328">
    <property type="entry name" value="CADHERIN-3"/>
    <property type="match status" value="1"/>
</dbReference>
<keyword evidence="3" id="KW-1133">Transmembrane helix</keyword>
<feature type="domain" description="Cadherin" evidence="7">
    <location>
        <begin position="1498"/>
        <end position="1630"/>
    </location>
</feature>
<feature type="domain" description="Cadherin" evidence="7">
    <location>
        <begin position="985"/>
        <end position="1084"/>
    </location>
</feature>
<evidence type="ECO:0000313" key="9">
    <source>
        <dbReference type="Proteomes" id="UP001185092"/>
    </source>
</evidence>
<feature type="domain" description="Cadherin" evidence="7">
    <location>
        <begin position="1408"/>
        <end position="1494"/>
    </location>
</feature>
<dbReference type="Pfam" id="PF13585">
    <property type="entry name" value="CHU_C"/>
    <property type="match status" value="1"/>
</dbReference>
<dbReference type="PANTHER" id="PTHR24028">
    <property type="entry name" value="CADHERIN-87A"/>
    <property type="match status" value="1"/>
</dbReference>
<comment type="caution">
    <text evidence="8">The sequence shown here is derived from an EMBL/GenBank/DDBJ whole genome shotgun (WGS) entry which is preliminary data.</text>
</comment>
<evidence type="ECO:0000259" key="7">
    <source>
        <dbReference type="PROSITE" id="PS50268"/>
    </source>
</evidence>
<feature type="compositionally biased region" description="Polar residues" evidence="5">
    <location>
        <begin position="256"/>
        <end position="285"/>
    </location>
</feature>
<evidence type="ECO:0000256" key="4">
    <source>
        <dbReference type="ARBA" id="ARBA00023180"/>
    </source>
</evidence>
<reference evidence="8" key="1">
    <citation type="submission" date="2023-07" db="EMBL/GenBank/DDBJ databases">
        <title>Genomic Encyclopedia of Type Strains, Phase IV (KMG-IV): sequencing the most valuable type-strain genomes for metagenomic binning, comparative biology and taxonomic classification.</title>
        <authorList>
            <person name="Goeker M."/>
        </authorList>
    </citation>
    <scope>NUCLEOTIDE SEQUENCE</scope>
    <source>
        <strain evidence="8">DSM 26174</strain>
    </source>
</reference>
<keyword evidence="3" id="KW-0472">Membrane</keyword>
<dbReference type="EMBL" id="JAVDQD010000002">
    <property type="protein sequence ID" value="MDR6238692.1"/>
    <property type="molecule type" value="Genomic_DNA"/>
</dbReference>